<evidence type="ECO:0000256" key="10">
    <source>
        <dbReference type="ARBA" id="ARBA00022989"/>
    </source>
</evidence>
<dbReference type="PROSITE" id="PS50125">
    <property type="entry name" value="GUANYLATE_CYCLASE_2"/>
    <property type="match status" value="1"/>
</dbReference>
<dbReference type="PANTHER" id="PTHR11920:SF335">
    <property type="entry name" value="GUANYLATE CYCLASE"/>
    <property type="match status" value="1"/>
</dbReference>
<comment type="caution">
    <text evidence="19">The sequence shown here is derived from an EMBL/GenBank/DDBJ whole genome shotgun (WGS) entry which is preliminary data.</text>
</comment>
<evidence type="ECO:0000259" key="18">
    <source>
        <dbReference type="PROSITE" id="PS50125"/>
    </source>
</evidence>
<dbReference type="PROSITE" id="PS50113">
    <property type="entry name" value="PAC"/>
    <property type="match status" value="1"/>
</dbReference>
<accession>A0A832H6A4</accession>
<evidence type="ECO:0000256" key="11">
    <source>
        <dbReference type="ARBA" id="ARBA00022998"/>
    </source>
</evidence>
<dbReference type="CDD" id="cd00130">
    <property type="entry name" value="PAS"/>
    <property type="match status" value="1"/>
</dbReference>
<dbReference type="InterPro" id="IPR050401">
    <property type="entry name" value="Cyclic_nucleotide_synthase"/>
</dbReference>
<feature type="domain" description="PAC" evidence="17">
    <location>
        <begin position="67"/>
        <end position="119"/>
    </location>
</feature>
<reference evidence="19" key="1">
    <citation type="journal article" date="2020" name="mSystems">
        <title>Genome- and Community-Level Interaction Insights into Carbon Utilization and Element Cycling Functions of Hydrothermarchaeota in Hydrothermal Sediment.</title>
        <authorList>
            <person name="Zhou Z."/>
            <person name="Liu Y."/>
            <person name="Xu W."/>
            <person name="Pan J."/>
            <person name="Luo Z.H."/>
            <person name="Li M."/>
        </authorList>
    </citation>
    <scope>NUCLEOTIDE SEQUENCE [LARGE SCALE GENOMIC DNA]</scope>
    <source>
        <strain evidence="19">SpSt-402</strain>
    </source>
</reference>
<evidence type="ECO:0000256" key="8">
    <source>
        <dbReference type="ARBA" id="ARBA00022840"/>
    </source>
</evidence>
<evidence type="ECO:0000256" key="4">
    <source>
        <dbReference type="ARBA" id="ARBA00021420"/>
    </source>
</evidence>
<dbReference type="GO" id="GO:0001653">
    <property type="term" value="F:peptide receptor activity"/>
    <property type="evidence" value="ECO:0007669"/>
    <property type="project" value="TreeGrafter"/>
</dbReference>
<dbReference type="EMBL" id="DSRD01000747">
    <property type="protein sequence ID" value="HGW94996.1"/>
    <property type="molecule type" value="Genomic_DNA"/>
</dbReference>
<evidence type="ECO:0000256" key="2">
    <source>
        <dbReference type="ARBA" id="ARBA00004370"/>
    </source>
</evidence>
<evidence type="ECO:0000256" key="15">
    <source>
        <dbReference type="ARBA" id="ARBA00032637"/>
    </source>
</evidence>
<organism evidence="19">
    <name type="scientific">Oscillatoriales cyanobacterium SpSt-402</name>
    <dbReference type="NCBI Taxonomy" id="2282168"/>
    <lineage>
        <taxon>Bacteria</taxon>
        <taxon>Bacillati</taxon>
        <taxon>Cyanobacteriota</taxon>
        <taxon>Cyanophyceae</taxon>
        <taxon>Oscillatoriophycideae</taxon>
        <taxon>Oscillatoriales</taxon>
    </lineage>
</organism>
<dbReference type="InterPro" id="IPR001054">
    <property type="entry name" value="A/G_cyclase"/>
</dbReference>
<evidence type="ECO:0000256" key="1">
    <source>
        <dbReference type="ARBA" id="ARBA00001593"/>
    </source>
</evidence>
<evidence type="ECO:0000256" key="14">
    <source>
        <dbReference type="ARBA" id="ARBA00032597"/>
    </source>
</evidence>
<dbReference type="FunFam" id="3.30.70.1230:FF:000033">
    <property type="entry name" value="Adenylate cyclase"/>
    <property type="match status" value="1"/>
</dbReference>
<gene>
    <name evidence="19" type="ORF">ENR47_12045</name>
</gene>
<dbReference type="InterPro" id="IPR000014">
    <property type="entry name" value="PAS"/>
</dbReference>
<evidence type="ECO:0000256" key="5">
    <source>
        <dbReference type="ARBA" id="ARBA00022692"/>
    </source>
</evidence>
<dbReference type="NCBIfam" id="TIGR00229">
    <property type="entry name" value="sensory_box"/>
    <property type="match status" value="1"/>
</dbReference>
<comment type="subunit">
    <text evidence="16">Homodimer. Can also exist as monomer.</text>
</comment>
<comment type="subcellular location">
    <subcellularLocation>
        <location evidence="2">Membrane</location>
    </subcellularLocation>
</comment>
<keyword evidence="12" id="KW-0472">Membrane</keyword>
<evidence type="ECO:0000313" key="19">
    <source>
        <dbReference type="EMBL" id="HGW94996.1"/>
    </source>
</evidence>
<dbReference type="InterPro" id="IPR013656">
    <property type="entry name" value="PAS_4"/>
</dbReference>
<evidence type="ECO:0000256" key="7">
    <source>
        <dbReference type="ARBA" id="ARBA00022741"/>
    </source>
</evidence>
<evidence type="ECO:0000256" key="13">
    <source>
        <dbReference type="ARBA" id="ARBA00023239"/>
    </source>
</evidence>
<keyword evidence="6" id="KW-0479">Metal-binding</keyword>
<dbReference type="PANTHER" id="PTHR11920">
    <property type="entry name" value="GUANYLYL CYCLASE"/>
    <property type="match status" value="1"/>
</dbReference>
<dbReference type="Gene3D" id="3.30.70.1230">
    <property type="entry name" value="Nucleotide cyclase"/>
    <property type="match status" value="1"/>
</dbReference>
<dbReference type="InterPro" id="IPR035965">
    <property type="entry name" value="PAS-like_dom_sf"/>
</dbReference>
<dbReference type="SMART" id="SM00044">
    <property type="entry name" value="CYCc"/>
    <property type="match status" value="1"/>
</dbReference>
<evidence type="ECO:0000256" key="3">
    <source>
        <dbReference type="ARBA" id="ARBA00012201"/>
    </source>
</evidence>
<evidence type="ECO:0000256" key="9">
    <source>
        <dbReference type="ARBA" id="ARBA00022842"/>
    </source>
</evidence>
<dbReference type="AlphaFoldDB" id="A0A832H6A4"/>
<keyword evidence="5" id="KW-0812">Transmembrane</keyword>
<dbReference type="GO" id="GO:0046872">
    <property type="term" value="F:metal ion binding"/>
    <property type="evidence" value="ECO:0007669"/>
    <property type="project" value="UniProtKB-KW"/>
</dbReference>
<keyword evidence="10" id="KW-1133">Transmembrane helix</keyword>
<keyword evidence="13" id="KW-0456">Lyase</keyword>
<dbReference type="GO" id="GO:0005886">
    <property type="term" value="C:plasma membrane"/>
    <property type="evidence" value="ECO:0007669"/>
    <property type="project" value="TreeGrafter"/>
</dbReference>
<dbReference type="Pfam" id="PF08448">
    <property type="entry name" value="PAS_4"/>
    <property type="match status" value="1"/>
</dbReference>
<dbReference type="GO" id="GO:0004383">
    <property type="term" value="F:guanylate cyclase activity"/>
    <property type="evidence" value="ECO:0007669"/>
    <property type="project" value="TreeGrafter"/>
</dbReference>
<keyword evidence="8" id="KW-0067">ATP-binding</keyword>
<dbReference type="GO" id="GO:0006171">
    <property type="term" value="P:cAMP biosynthetic process"/>
    <property type="evidence" value="ECO:0007669"/>
    <property type="project" value="UniProtKB-KW"/>
</dbReference>
<feature type="domain" description="Guanylate cyclase" evidence="18">
    <location>
        <begin position="164"/>
        <end position="291"/>
    </location>
</feature>
<dbReference type="GO" id="GO:0035556">
    <property type="term" value="P:intracellular signal transduction"/>
    <property type="evidence" value="ECO:0007669"/>
    <property type="project" value="InterPro"/>
</dbReference>
<keyword evidence="11" id="KW-0115">cAMP biosynthesis</keyword>
<keyword evidence="9" id="KW-0460">Magnesium</keyword>
<dbReference type="GO" id="GO:0005524">
    <property type="term" value="F:ATP binding"/>
    <property type="evidence" value="ECO:0007669"/>
    <property type="project" value="UniProtKB-KW"/>
</dbReference>
<dbReference type="InterPro" id="IPR000700">
    <property type="entry name" value="PAS-assoc_C"/>
</dbReference>
<dbReference type="SUPFAM" id="SSF55073">
    <property type="entry name" value="Nucleotide cyclase"/>
    <property type="match status" value="1"/>
</dbReference>
<protein>
    <recommendedName>
        <fullName evidence="4">Adenylate cyclase</fullName>
        <ecNumber evidence="3">4.6.1.1</ecNumber>
    </recommendedName>
    <alternativeName>
        <fullName evidence="14">ATP pyrophosphate-lyase</fullName>
    </alternativeName>
    <alternativeName>
        <fullName evidence="15">Adenylyl cyclase</fullName>
    </alternativeName>
</protein>
<keyword evidence="7" id="KW-0547">Nucleotide-binding</keyword>
<dbReference type="Pfam" id="PF00211">
    <property type="entry name" value="Guanylate_cyc"/>
    <property type="match status" value="1"/>
</dbReference>
<comment type="catalytic activity">
    <reaction evidence="1">
        <text>ATP = 3',5'-cyclic AMP + diphosphate</text>
        <dbReference type="Rhea" id="RHEA:15389"/>
        <dbReference type="ChEBI" id="CHEBI:30616"/>
        <dbReference type="ChEBI" id="CHEBI:33019"/>
        <dbReference type="ChEBI" id="CHEBI:58165"/>
        <dbReference type="EC" id="4.6.1.1"/>
    </reaction>
</comment>
<sequence length="338" mass="37889">MPQQVFWKDTNLTFLGCNRNWAEAAQLSDPEDIIGKTDYDVLPNREVAERFRQQDQQIIDSDMPQLHLIAPKVRSSDGKTIWLDISKIPIHDANQNVIGILGVIEDITHRKQAEEALQAEQEKTELLLLNVLPTAIAEQLKQSLGILQDRHSHALIAENYDEVTVMFADIVNFTTLSSNVSAPDLVGLLNRIFLVFDDLCEKHGLEKIKTIGDAYMVVGGLPDPRPDHAEAIANMALDMQQEIAQFLTYEGQNIEVRVGINTGPVIAGVIGKKKFTYDLWGDVVNTASRMESQGVAGKIQVTEATYERLKDKYHLQQRGIVEVKGKGTMQTFWLTGKR</sequence>
<dbReference type="GO" id="GO:0004016">
    <property type="term" value="F:adenylate cyclase activity"/>
    <property type="evidence" value="ECO:0007669"/>
    <property type="project" value="UniProtKB-EC"/>
</dbReference>
<dbReference type="SUPFAM" id="SSF55785">
    <property type="entry name" value="PYP-like sensor domain (PAS domain)"/>
    <property type="match status" value="1"/>
</dbReference>
<dbReference type="GO" id="GO:0007168">
    <property type="term" value="P:receptor guanylyl cyclase signaling pathway"/>
    <property type="evidence" value="ECO:0007669"/>
    <property type="project" value="TreeGrafter"/>
</dbReference>
<dbReference type="Gene3D" id="3.30.450.20">
    <property type="entry name" value="PAS domain"/>
    <property type="match status" value="1"/>
</dbReference>
<dbReference type="InterPro" id="IPR029787">
    <property type="entry name" value="Nucleotide_cyclase"/>
</dbReference>
<evidence type="ECO:0000259" key="17">
    <source>
        <dbReference type="PROSITE" id="PS50113"/>
    </source>
</evidence>
<name>A0A832H6A4_9CYAN</name>
<evidence type="ECO:0000256" key="12">
    <source>
        <dbReference type="ARBA" id="ARBA00023136"/>
    </source>
</evidence>
<evidence type="ECO:0000256" key="16">
    <source>
        <dbReference type="ARBA" id="ARBA00064436"/>
    </source>
</evidence>
<dbReference type="CDD" id="cd07302">
    <property type="entry name" value="CHD"/>
    <property type="match status" value="1"/>
</dbReference>
<proteinExistence type="predicted"/>
<dbReference type="EC" id="4.6.1.1" evidence="3"/>
<evidence type="ECO:0000256" key="6">
    <source>
        <dbReference type="ARBA" id="ARBA00022723"/>
    </source>
</evidence>